<sequence>MVMETVKYELKADVPVIADVDVLVIGAGPGGFCAAVTAARQKRSVALAEHYGSPGGMANVGEISPFMPNHCGEESLDKPVYIEWVNRMRAYQSAGFAPMEVKRADDRNVSRYGAMLAMEDMLLEAGVRLFYHHTFFDVVKQENRISAVIFSGKSGLSAIRAKIVIDSTGDGDVAAKAGCDYEFGNEDGFCQPMTLCFKLSHVDLSRTPARSEITRLYNEAKAAGRIDCPREDVLFFSDFDSDVVHFNTTRVIKHNATNAEELSDAEIIARKQLREYLAFLRSSVPGYEHAEIHSVAAQIGVRESRRILGLEYLTVEAFDRQARFKDAIARVNYPVDIHNPSGTGTEMRMLKPDEYYEIPYGCIVPPSVKNLLIGCRAISVDHALHSSMRVMPPVCSIGQAAGMAASMAVERGCAPEELIGEKVREALREFGANI</sequence>
<dbReference type="PANTHER" id="PTHR43498:SF1">
    <property type="entry name" value="COB--COM HETERODISULFIDE REDUCTASE IRON-SULFUR SUBUNIT A"/>
    <property type="match status" value="1"/>
</dbReference>
<dbReference type="PANTHER" id="PTHR43498">
    <property type="entry name" value="FERREDOXIN:COB-COM HETERODISULFIDE REDUCTASE SUBUNIT A"/>
    <property type="match status" value="1"/>
</dbReference>
<dbReference type="Gene3D" id="3.50.50.60">
    <property type="entry name" value="FAD/NAD(P)-binding domain"/>
    <property type="match status" value="1"/>
</dbReference>
<dbReference type="GO" id="GO:0016491">
    <property type="term" value="F:oxidoreductase activity"/>
    <property type="evidence" value="ECO:0007669"/>
    <property type="project" value="UniProtKB-KW"/>
</dbReference>
<dbReference type="AlphaFoldDB" id="A0A844G0Z2"/>
<dbReference type="Pfam" id="PF12831">
    <property type="entry name" value="FAD_oxidored"/>
    <property type="match status" value="1"/>
</dbReference>
<evidence type="ECO:0000256" key="2">
    <source>
        <dbReference type="ARBA" id="ARBA00022723"/>
    </source>
</evidence>
<dbReference type="GO" id="GO:0051539">
    <property type="term" value="F:4 iron, 4 sulfur cluster binding"/>
    <property type="evidence" value="ECO:0007669"/>
    <property type="project" value="UniProtKB-KW"/>
</dbReference>
<dbReference type="EMBL" id="VUNS01000007">
    <property type="protein sequence ID" value="MST97016.1"/>
    <property type="molecule type" value="Genomic_DNA"/>
</dbReference>
<keyword evidence="5" id="KW-0411">Iron-sulfur</keyword>
<gene>
    <name evidence="6" type="ORF">FYJ85_08150</name>
</gene>
<evidence type="ECO:0000256" key="1">
    <source>
        <dbReference type="ARBA" id="ARBA00022485"/>
    </source>
</evidence>
<evidence type="ECO:0000313" key="7">
    <source>
        <dbReference type="Proteomes" id="UP000435649"/>
    </source>
</evidence>
<evidence type="ECO:0000313" key="6">
    <source>
        <dbReference type="EMBL" id="MST97016.1"/>
    </source>
</evidence>
<name>A0A844G0Z2_9BACT</name>
<organism evidence="6 7">
    <name type="scientific">Victivallis lenta</name>
    <dbReference type="NCBI Taxonomy" id="2606640"/>
    <lineage>
        <taxon>Bacteria</taxon>
        <taxon>Pseudomonadati</taxon>
        <taxon>Lentisphaerota</taxon>
        <taxon>Lentisphaeria</taxon>
        <taxon>Victivallales</taxon>
        <taxon>Victivallaceae</taxon>
        <taxon>Victivallis</taxon>
    </lineage>
</organism>
<dbReference type="InterPro" id="IPR036188">
    <property type="entry name" value="FAD/NAD-bd_sf"/>
</dbReference>
<evidence type="ECO:0000256" key="4">
    <source>
        <dbReference type="ARBA" id="ARBA00023004"/>
    </source>
</evidence>
<dbReference type="InterPro" id="IPR039650">
    <property type="entry name" value="HdrA-like"/>
</dbReference>
<keyword evidence="3" id="KW-0560">Oxidoreductase</keyword>
<keyword evidence="7" id="KW-1185">Reference proteome</keyword>
<keyword evidence="2" id="KW-0479">Metal-binding</keyword>
<dbReference type="SUPFAM" id="SSF51905">
    <property type="entry name" value="FAD/NAD(P)-binding domain"/>
    <property type="match status" value="1"/>
</dbReference>
<accession>A0A844G0Z2</accession>
<evidence type="ECO:0000256" key="5">
    <source>
        <dbReference type="ARBA" id="ARBA00023014"/>
    </source>
</evidence>
<reference evidence="6 7" key="1">
    <citation type="submission" date="2019-08" db="EMBL/GenBank/DDBJ databases">
        <title>In-depth cultivation of the pig gut microbiome towards novel bacterial diversity and tailored functional studies.</title>
        <authorList>
            <person name="Wylensek D."/>
            <person name="Hitch T.C.A."/>
            <person name="Clavel T."/>
        </authorList>
    </citation>
    <scope>NUCLEOTIDE SEQUENCE [LARGE SCALE GENOMIC DNA]</scope>
    <source>
        <strain evidence="6 7">BBE-744-WT-12</strain>
    </source>
</reference>
<proteinExistence type="predicted"/>
<evidence type="ECO:0000256" key="3">
    <source>
        <dbReference type="ARBA" id="ARBA00023002"/>
    </source>
</evidence>
<protein>
    <submittedName>
        <fullName evidence="6">FAD-dependent oxidoreductase</fullName>
    </submittedName>
</protein>
<dbReference type="GO" id="GO:0046872">
    <property type="term" value="F:metal ion binding"/>
    <property type="evidence" value="ECO:0007669"/>
    <property type="project" value="UniProtKB-KW"/>
</dbReference>
<keyword evidence="1" id="KW-0004">4Fe-4S</keyword>
<comment type="caution">
    <text evidence="6">The sequence shown here is derived from an EMBL/GenBank/DDBJ whole genome shotgun (WGS) entry which is preliminary data.</text>
</comment>
<keyword evidence="4" id="KW-0408">Iron</keyword>
<dbReference type="Proteomes" id="UP000435649">
    <property type="component" value="Unassembled WGS sequence"/>
</dbReference>